<organism evidence="2 3">
    <name type="scientific">Leptolyngbya subtilissima DQ-A4</name>
    <dbReference type="NCBI Taxonomy" id="2933933"/>
    <lineage>
        <taxon>Bacteria</taxon>
        <taxon>Bacillati</taxon>
        <taxon>Cyanobacteriota</taxon>
        <taxon>Cyanophyceae</taxon>
        <taxon>Leptolyngbyales</taxon>
        <taxon>Leptolyngbyaceae</taxon>
        <taxon>Leptolyngbya group</taxon>
        <taxon>Leptolyngbya</taxon>
    </lineage>
</organism>
<dbReference type="RefSeq" id="WP_190706749.1">
    <property type="nucleotide sequence ID" value="NZ_JAMPKX010000018.1"/>
</dbReference>
<reference evidence="2 3" key="1">
    <citation type="submission" date="2022-04" db="EMBL/GenBank/DDBJ databases">
        <title>Positive selection, recombination, and allopatry shape intraspecific diversity of widespread and dominant cyanobacteria.</title>
        <authorList>
            <person name="Wei J."/>
            <person name="Shu W."/>
            <person name="Hu C."/>
        </authorList>
    </citation>
    <scope>NUCLEOTIDE SEQUENCE [LARGE SCALE GENOMIC DNA]</scope>
    <source>
        <strain evidence="2 3">DQ-A4</strain>
    </source>
</reference>
<keyword evidence="3" id="KW-1185">Reference proteome</keyword>
<name>A0ABV0KB71_9CYAN</name>
<accession>A0ABV0KB71</accession>
<evidence type="ECO:0000313" key="2">
    <source>
        <dbReference type="EMBL" id="MEP0949989.1"/>
    </source>
</evidence>
<dbReference type="EMBL" id="JAMPKX010000018">
    <property type="protein sequence ID" value="MEP0949989.1"/>
    <property type="molecule type" value="Genomic_DNA"/>
</dbReference>
<protein>
    <submittedName>
        <fullName evidence="2">Uncharacterized protein</fullName>
    </submittedName>
</protein>
<proteinExistence type="predicted"/>
<feature type="compositionally biased region" description="Pro residues" evidence="1">
    <location>
        <begin position="210"/>
        <end position="221"/>
    </location>
</feature>
<comment type="caution">
    <text evidence="2">The sequence shown here is derived from an EMBL/GenBank/DDBJ whole genome shotgun (WGS) entry which is preliminary data.</text>
</comment>
<evidence type="ECO:0000313" key="3">
    <source>
        <dbReference type="Proteomes" id="UP001482513"/>
    </source>
</evidence>
<sequence>MTSLDDLTLLQWFVSGDATLEANQSLRIQPANNVRQLLGRKGSLLAIAYDATTPARIEVRRHTDYTDVLHQVLVDHHFLPVGQGLDSQVLCYAHHPIPQGYRVNYAAARQLWKQWWMQSSRRGNRPLQLDLLVLTQNQWYPVRDIAINSGTLYVDTLRGENVYHGDDMVAWLEKERCEEGDKTCVWTSPPAQAAPTPPEPPVAATVPARAPAPAPRPAPPLRSPVAPAPLASVDPTLAPVVYALDGKVYIQTAVGVVVVEGQELKAYKSLHQPAIAPDRLATVATVRQRLR</sequence>
<feature type="region of interest" description="Disordered" evidence="1">
    <location>
        <begin position="188"/>
        <end position="221"/>
    </location>
</feature>
<evidence type="ECO:0000256" key="1">
    <source>
        <dbReference type="SAM" id="MobiDB-lite"/>
    </source>
</evidence>
<dbReference type="Proteomes" id="UP001482513">
    <property type="component" value="Unassembled WGS sequence"/>
</dbReference>
<gene>
    <name evidence="2" type="ORF">NC992_24165</name>
</gene>